<dbReference type="Pfam" id="PF06941">
    <property type="entry name" value="NT5C"/>
    <property type="match status" value="1"/>
</dbReference>
<dbReference type="GO" id="GO:0009264">
    <property type="term" value="P:deoxyribonucleotide catabolic process"/>
    <property type="evidence" value="ECO:0007669"/>
    <property type="project" value="InterPro"/>
</dbReference>
<dbReference type="InterPro" id="IPR023214">
    <property type="entry name" value="HAD_sf"/>
</dbReference>
<dbReference type="SUPFAM" id="SSF56784">
    <property type="entry name" value="HAD-like"/>
    <property type="match status" value="1"/>
</dbReference>
<dbReference type="InterPro" id="IPR036412">
    <property type="entry name" value="HAD-like_sf"/>
</dbReference>
<organism evidence="3 4">
    <name type="scientific">Saitozyma podzolica</name>
    <dbReference type="NCBI Taxonomy" id="1890683"/>
    <lineage>
        <taxon>Eukaryota</taxon>
        <taxon>Fungi</taxon>
        <taxon>Dikarya</taxon>
        <taxon>Basidiomycota</taxon>
        <taxon>Agaricomycotina</taxon>
        <taxon>Tremellomycetes</taxon>
        <taxon>Tremellales</taxon>
        <taxon>Trimorphomycetaceae</taxon>
        <taxon>Saitozyma</taxon>
    </lineage>
</organism>
<evidence type="ECO:0000256" key="1">
    <source>
        <dbReference type="PIRSR" id="PIRSR610708-1"/>
    </source>
</evidence>
<dbReference type="PANTHER" id="PTHR35134:SF2">
    <property type="entry name" value="NUCLEOTIDASE YQFW-RELATED"/>
    <property type="match status" value="1"/>
</dbReference>
<dbReference type="InterPro" id="IPR052419">
    <property type="entry name" value="5_3-deoxyribonucleotidase-like"/>
</dbReference>
<evidence type="ECO:0000313" key="4">
    <source>
        <dbReference type="Proteomes" id="UP000279259"/>
    </source>
</evidence>
<keyword evidence="4" id="KW-1185">Reference proteome</keyword>
<sequence>MSDLDEFLEPADLTNGVDEEPTIISSPRARARKLPSRGKIAVDMDDVLCQTNRTIVDMHNELFGASPPVVFEDFQNYLYWLNRGWGDPHRTVDMVHKVYEAGLAMRTPPIPGAKEGLLRLKELGFDLIIITARSEKMREGTEDWIAKYMPDIFDELHFTGAFAHLEPTQEEKEGHAAAKAVVSHHKRAKAEVIHQTHASLLIDDSSENAYESSIASPPVRVLLFGDYPWNAVVHRPDLLTEQDKLTYVEKEQRGLLEVAAERRRQQIEEGWLPHGTERVRDWEDVVRWVQKHEEELVSGVPGFVL</sequence>
<dbReference type="InterPro" id="IPR010708">
    <property type="entry name" value="5'(3')-deoxyribonucleotidase"/>
</dbReference>
<name>A0A427XTT7_9TREE</name>
<accession>A0A427XTT7</accession>
<dbReference type="GO" id="GO:0008253">
    <property type="term" value="F:5'-nucleotidase activity"/>
    <property type="evidence" value="ECO:0007669"/>
    <property type="project" value="InterPro"/>
</dbReference>
<gene>
    <name evidence="3" type="ORF">EHS25_005949</name>
</gene>
<dbReference type="STRING" id="1890683.A0A427XTT7"/>
<dbReference type="AlphaFoldDB" id="A0A427XTT7"/>
<protein>
    <submittedName>
        <fullName evidence="3">Uncharacterized protein</fullName>
    </submittedName>
</protein>
<feature type="region of interest" description="Disordered" evidence="2">
    <location>
        <begin position="1"/>
        <end position="21"/>
    </location>
</feature>
<evidence type="ECO:0000313" key="3">
    <source>
        <dbReference type="EMBL" id="RSH82239.1"/>
    </source>
</evidence>
<comment type="caution">
    <text evidence="3">The sequence shown here is derived from an EMBL/GenBank/DDBJ whole genome shotgun (WGS) entry which is preliminary data.</text>
</comment>
<dbReference type="Gene3D" id="3.40.50.1000">
    <property type="entry name" value="HAD superfamily/HAD-like"/>
    <property type="match status" value="1"/>
</dbReference>
<feature type="active site" description="Proton donor" evidence="1">
    <location>
        <position position="43"/>
    </location>
</feature>
<proteinExistence type="predicted"/>
<feature type="active site" description="Proton donor" evidence="1">
    <location>
        <position position="45"/>
    </location>
</feature>
<dbReference type="OrthoDB" id="10248475at2759"/>
<dbReference type="EMBL" id="RSCD01000027">
    <property type="protein sequence ID" value="RSH82239.1"/>
    <property type="molecule type" value="Genomic_DNA"/>
</dbReference>
<dbReference type="PANTHER" id="PTHR35134">
    <property type="entry name" value="NUCLEOTIDASE YQFW-RELATED"/>
    <property type="match status" value="1"/>
</dbReference>
<reference evidence="3 4" key="1">
    <citation type="submission" date="2018-11" db="EMBL/GenBank/DDBJ databases">
        <title>Genome sequence of Saitozyma podzolica DSM 27192.</title>
        <authorList>
            <person name="Aliyu H."/>
            <person name="Gorte O."/>
            <person name="Ochsenreither K."/>
        </authorList>
    </citation>
    <scope>NUCLEOTIDE SEQUENCE [LARGE SCALE GENOMIC DNA]</scope>
    <source>
        <strain evidence="3 4">DSM 27192</strain>
    </source>
</reference>
<dbReference type="Proteomes" id="UP000279259">
    <property type="component" value="Unassembled WGS sequence"/>
</dbReference>
<evidence type="ECO:0000256" key="2">
    <source>
        <dbReference type="SAM" id="MobiDB-lite"/>
    </source>
</evidence>